<reference evidence="1 2" key="1">
    <citation type="submission" date="2014-11" db="EMBL/GenBank/DDBJ databases">
        <title>Genetic blueprint of the zoonotic pathogen Toxocara canis.</title>
        <authorList>
            <person name="Zhu X.-Q."/>
            <person name="Korhonen P.K."/>
            <person name="Cai H."/>
            <person name="Young N.D."/>
            <person name="Nejsum P."/>
            <person name="von Samson-Himmelstjerna G."/>
            <person name="Boag P.R."/>
            <person name="Tan P."/>
            <person name="Li Q."/>
            <person name="Min J."/>
            <person name="Yang Y."/>
            <person name="Wang X."/>
            <person name="Fang X."/>
            <person name="Hall R.S."/>
            <person name="Hofmann A."/>
            <person name="Sternberg P.W."/>
            <person name="Jex A.R."/>
            <person name="Gasser R.B."/>
        </authorList>
    </citation>
    <scope>NUCLEOTIDE SEQUENCE [LARGE SCALE GENOMIC DNA]</scope>
    <source>
        <strain evidence="1">PN_DK_2014</strain>
    </source>
</reference>
<dbReference type="Proteomes" id="UP000031036">
    <property type="component" value="Unassembled WGS sequence"/>
</dbReference>
<keyword evidence="2" id="KW-1185">Reference proteome</keyword>
<accession>A0A0B2US77</accession>
<dbReference type="EMBL" id="JPKZ01002995">
    <property type="protein sequence ID" value="KHN73861.1"/>
    <property type="molecule type" value="Genomic_DNA"/>
</dbReference>
<protein>
    <submittedName>
        <fullName evidence="1">Uncharacterized protein</fullName>
    </submittedName>
</protein>
<evidence type="ECO:0000313" key="2">
    <source>
        <dbReference type="Proteomes" id="UP000031036"/>
    </source>
</evidence>
<dbReference type="AlphaFoldDB" id="A0A0B2US77"/>
<sequence length="139" mass="14973">MAVPNVSLSVFLTQQFREYAAALNLRFAPPTSRGGLCSLLDGPLQVIKENIAREVGGSAGASVTVDIWSGSDEDDNASTCSDGDLLDFGEDEIDDFEEENEKIGLDMRFSKRLSCMAHTLQLALAGGLKASDAVRRSMR</sequence>
<organism evidence="1 2">
    <name type="scientific">Toxocara canis</name>
    <name type="common">Canine roundworm</name>
    <dbReference type="NCBI Taxonomy" id="6265"/>
    <lineage>
        <taxon>Eukaryota</taxon>
        <taxon>Metazoa</taxon>
        <taxon>Ecdysozoa</taxon>
        <taxon>Nematoda</taxon>
        <taxon>Chromadorea</taxon>
        <taxon>Rhabditida</taxon>
        <taxon>Spirurina</taxon>
        <taxon>Ascaridomorpha</taxon>
        <taxon>Ascaridoidea</taxon>
        <taxon>Toxocaridae</taxon>
        <taxon>Toxocara</taxon>
    </lineage>
</organism>
<proteinExistence type="predicted"/>
<name>A0A0B2US77_TOXCA</name>
<comment type="caution">
    <text evidence="1">The sequence shown here is derived from an EMBL/GenBank/DDBJ whole genome shotgun (WGS) entry which is preliminary data.</text>
</comment>
<gene>
    <name evidence="1" type="ORF">Tcan_12344</name>
</gene>
<evidence type="ECO:0000313" key="1">
    <source>
        <dbReference type="EMBL" id="KHN73861.1"/>
    </source>
</evidence>